<evidence type="ECO:0000256" key="1">
    <source>
        <dbReference type="SAM" id="Phobius"/>
    </source>
</evidence>
<protein>
    <submittedName>
        <fullName evidence="2">Uncharacterized protein</fullName>
    </submittedName>
</protein>
<evidence type="ECO:0000313" key="3">
    <source>
        <dbReference type="Proteomes" id="UP000253034"/>
    </source>
</evidence>
<keyword evidence="1" id="KW-1133">Transmembrane helix</keyword>
<dbReference type="OrthoDB" id="2044275at2"/>
<evidence type="ECO:0000313" key="2">
    <source>
        <dbReference type="EMBL" id="RCX10428.1"/>
    </source>
</evidence>
<gene>
    <name evidence="2" type="ORF">DFR58_12920</name>
</gene>
<sequence>MDVSRAREVDIGILKWFHKSYKATDMVSALTYKIGRCDFALQVKELLDIENYLKAIRQDFRKIFLAIKDIEDIYAKYIHEKDNTRLPESETVAIFIEYIFAKYRVIIEYTLKILDMLVKYKGDKVSEHERFNMKLDYLKALIENDNRQYILNSEWFQSIRKTRNAIIHNGATCVVFNDNKNKLFQVYNLEVDELVTDGEMYLYNGNCIYFNYFIVLNIAYLAYFIDSVFSVVLDNIGYKENLDALEAPLINSMLKTVSDKQDCIIGWMEKIINQYDENKQL</sequence>
<comment type="caution">
    <text evidence="2">The sequence shown here is derived from an EMBL/GenBank/DDBJ whole genome shotgun (WGS) entry which is preliminary data.</text>
</comment>
<feature type="transmembrane region" description="Helical" evidence="1">
    <location>
        <begin position="209"/>
        <end position="233"/>
    </location>
</feature>
<organism evidence="2 3">
    <name type="scientific">Anaerobacterium chartisolvens</name>
    <dbReference type="NCBI Taxonomy" id="1297424"/>
    <lineage>
        <taxon>Bacteria</taxon>
        <taxon>Bacillati</taxon>
        <taxon>Bacillota</taxon>
        <taxon>Clostridia</taxon>
        <taxon>Eubacteriales</taxon>
        <taxon>Oscillospiraceae</taxon>
        <taxon>Anaerobacterium</taxon>
    </lineage>
</organism>
<proteinExistence type="predicted"/>
<dbReference type="Proteomes" id="UP000253034">
    <property type="component" value="Unassembled WGS sequence"/>
</dbReference>
<name>A0A369AQ11_9FIRM</name>
<dbReference type="AlphaFoldDB" id="A0A369AQ11"/>
<keyword evidence="3" id="KW-1185">Reference proteome</keyword>
<reference evidence="2 3" key="1">
    <citation type="submission" date="2018-07" db="EMBL/GenBank/DDBJ databases">
        <title>Genomic Encyclopedia of Type Strains, Phase IV (KMG-IV): sequencing the most valuable type-strain genomes for metagenomic binning, comparative biology and taxonomic classification.</title>
        <authorList>
            <person name="Goeker M."/>
        </authorList>
    </citation>
    <scope>NUCLEOTIDE SEQUENCE [LARGE SCALE GENOMIC DNA]</scope>
    <source>
        <strain evidence="2 3">DSM 27016</strain>
    </source>
</reference>
<accession>A0A369AQ11</accession>
<keyword evidence="1" id="KW-0472">Membrane</keyword>
<dbReference type="RefSeq" id="WP_114299463.1">
    <property type="nucleotide sequence ID" value="NZ_QPJT01000029.1"/>
</dbReference>
<keyword evidence="1" id="KW-0812">Transmembrane</keyword>
<dbReference type="EMBL" id="QPJT01000029">
    <property type="protein sequence ID" value="RCX10428.1"/>
    <property type="molecule type" value="Genomic_DNA"/>
</dbReference>